<name>A0A0E9PXC8_ANGAN</name>
<dbReference type="EMBL" id="GBXM01099321">
    <property type="protein sequence ID" value="JAH09256.1"/>
    <property type="molecule type" value="Transcribed_RNA"/>
</dbReference>
<evidence type="ECO:0000256" key="1">
    <source>
        <dbReference type="SAM" id="Phobius"/>
    </source>
</evidence>
<proteinExistence type="predicted"/>
<protein>
    <submittedName>
        <fullName evidence="2">Uncharacterized protein</fullName>
    </submittedName>
</protein>
<evidence type="ECO:0000313" key="2">
    <source>
        <dbReference type="EMBL" id="JAH09256.1"/>
    </source>
</evidence>
<organism evidence="2">
    <name type="scientific">Anguilla anguilla</name>
    <name type="common">European freshwater eel</name>
    <name type="synonym">Muraena anguilla</name>
    <dbReference type="NCBI Taxonomy" id="7936"/>
    <lineage>
        <taxon>Eukaryota</taxon>
        <taxon>Metazoa</taxon>
        <taxon>Chordata</taxon>
        <taxon>Craniata</taxon>
        <taxon>Vertebrata</taxon>
        <taxon>Euteleostomi</taxon>
        <taxon>Actinopterygii</taxon>
        <taxon>Neopterygii</taxon>
        <taxon>Teleostei</taxon>
        <taxon>Anguilliformes</taxon>
        <taxon>Anguillidae</taxon>
        <taxon>Anguilla</taxon>
    </lineage>
</organism>
<keyword evidence="1" id="KW-1133">Transmembrane helix</keyword>
<keyword evidence="1" id="KW-0472">Membrane</keyword>
<keyword evidence="1" id="KW-0812">Transmembrane</keyword>
<sequence>MKRPVIIIIIIIIITNCIYTATFSMSVLFTRGGGYIHNHHHQCVIPSWVMHKSDFVLEPPPHILEVRMEWGHICHYFSPEINK</sequence>
<dbReference type="AlphaFoldDB" id="A0A0E9PXC8"/>
<accession>A0A0E9PXC8</accession>
<reference evidence="2" key="2">
    <citation type="journal article" date="2015" name="Fish Shellfish Immunol.">
        <title>Early steps in the European eel (Anguilla anguilla)-Vibrio vulnificus interaction in the gills: Role of the RtxA13 toxin.</title>
        <authorList>
            <person name="Callol A."/>
            <person name="Pajuelo D."/>
            <person name="Ebbesson L."/>
            <person name="Teles M."/>
            <person name="MacKenzie S."/>
            <person name="Amaro C."/>
        </authorList>
    </citation>
    <scope>NUCLEOTIDE SEQUENCE</scope>
</reference>
<feature type="transmembrane region" description="Helical" evidence="1">
    <location>
        <begin position="6"/>
        <end position="29"/>
    </location>
</feature>
<reference evidence="2" key="1">
    <citation type="submission" date="2014-11" db="EMBL/GenBank/DDBJ databases">
        <authorList>
            <person name="Amaro Gonzalez C."/>
        </authorList>
    </citation>
    <scope>NUCLEOTIDE SEQUENCE</scope>
</reference>